<proteinExistence type="predicted"/>
<dbReference type="EMBL" id="AP019536">
    <property type="protein sequence ID" value="BBI98692.1"/>
    <property type="molecule type" value="Genomic_DNA"/>
</dbReference>
<dbReference type="KEGG" id="fku:FGKAn22_03850"/>
<accession>A0AAN1SXX3</accession>
<dbReference type="AlphaFoldDB" id="A0AAN1SXX3"/>
<evidence type="ECO:0000313" key="2">
    <source>
        <dbReference type="Proteomes" id="UP001319121"/>
    </source>
</evidence>
<dbReference type="Proteomes" id="UP001319121">
    <property type="component" value="Chromosome"/>
</dbReference>
<gene>
    <name evidence="1" type="ORF">FGKAn22_03850</name>
</gene>
<keyword evidence="2" id="KW-1185">Reference proteome</keyword>
<reference evidence="1 2" key="1">
    <citation type="submission" date="2019-03" db="EMBL/GenBank/DDBJ databases">
        <title>Complete genome sequence of Ferrigenium kumadai strain An22, a microaerophilic iron-oxidizing bacterium isolated from a paddy field soil.</title>
        <authorList>
            <person name="Watanabe T."/>
            <person name="Asakawa S."/>
        </authorList>
    </citation>
    <scope>NUCLEOTIDE SEQUENCE [LARGE SCALE GENOMIC DNA]</scope>
    <source>
        <strain evidence="1 2">An22</strain>
    </source>
</reference>
<organism evidence="1 2">
    <name type="scientific">Ferrigenium kumadai</name>
    <dbReference type="NCBI Taxonomy" id="1682490"/>
    <lineage>
        <taxon>Bacteria</taxon>
        <taxon>Pseudomonadati</taxon>
        <taxon>Pseudomonadota</taxon>
        <taxon>Betaproteobacteria</taxon>
        <taxon>Nitrosomonadales</taxon>
        <taxon>Gallionellaceae</taxon>
        <taxon>Ferrigenium</taxon>
    </lineage>
</organism>
<name>A0AAN1SXX3_9PROT</name>
<protein>
    <submittedName>
        <fullName evidence="1">Uncharacterized protein</fullName>
    </submittedName>
</protein>
<evidence type="ECO:0000313" key="1">
    <source>
        <dbReference type="EMBL" id="BBI98692.1"/>
    </source>
</evidence>
<sequence length="377" mass="42943">MEPLCKDFQSGNLKHSEINDVRRQLMAEGYKRTEAMLFEELFQRLVIRAFKNDIGKISFGWVGAFAYGSLSYWFRLETDSDLWNVCDDAIAKKLQSKKWIKNRKDGSGEFTVSTDVYRVRLCPNKGLFVFSKRGEDGKFWNEVDENALRKILKRDGKDVSKIQDSSGSNSGRQERAIRCLEYLRDSNLKDLSIRRRFMNCLIPGFGWSPIDLDVVHLAEDGQIRYIEFKRKYPAAGQEKFGLDEAHVSVMNLMKDVGVASLHILLVSPVWTANADPVLWYLDVPNFEHKWAWVAATLDEKFIGHDTSMQTEGGDSGHHGGARVQHAIEWDGCRLLSQGLGMSESALISLRDFLASASMEKLPKIGYDGLRRLTDQCQ</sequence>